<sequence>MGELKTNDRVRLTYRDSGGDGVPLVMLHGWGQTQEMFRHQMDGLAPARRVITLDLRGHGLSEKPRHGYRIARLSRDVLDLVDHLNLDRFDALGWSMGASVWWSFIDQYGTSRIRRFVAVDQPAAVAAVPWLTTEEQRDSGAIFDVAGLLELGAALAGPDGEQVREDFVRGMFSGDPDRDLIAFVAEQIKSTPSHAGVPLLYDHCAQDWRDVLPRVDVPTLVIGCEGSHVSPASQQFIAGRIPGARLHVFPSDVANSHFPFLENPPAFNAVVETFLSEVADAAPSAADA</sequence>
<organism evidence="3 4">
    <name type="scientific">Streptomyces enissocaesilis</name>
    <dbReference type="NCBI Taxonomy" id="332589"/>
    <lineage>
        <taxon>Bacteria</taxon>
        <taxon>Bacillati</taxon>
        <taxon>Actinomycetota</taxon>
        <taxon>Actinomycetes</taxon>
        <taxon>Kitasatosporales</taxon>
        <taxon>Streptomycetaceae</taxon>
        <taxon>Streptomyces</taxon>
        <taxon>Streptomyces rochei group</taxon>
    </lineage>
</organism>
<proteinExistence type="predicted"/>
<dbReference type="SUPFAM" id="SSF53474">
    <property type="entry name" value="alpha/beta-Hydrolases"/>
    <property type="match status" value="1"/>
</dbReference>
<dbReference type="EMBL" id="BAAAUD010000013">
    <property type="protein sequence ID" value="GAA2930672.1"/>
    <property type="molecule type" value="Genomic_DNA"/>
</dbReference>
<name>A0ABP6JEK0_9ACTN</name>
<evidence type="ECO:0000256" key="1">
    <source>
        <dbReference type="ARBA" id="ARBA00022801"/>
    </source>
</evidence>
<dbReference type="Pfam" id="PF00561">
    <property type="entry name" value="Abhydrolase_1"/>
    <property type="match status" value="1"/>
</dbReference>
<comment type="caution">
    <text evidence="3">The sequence shown here is derived from an EMBL/GenBank/DDBJ whole genome shotgun (WGS) entry which is preliminary data.</text>
</comment>
<dbReference type="PANTHER" id="PTHR43798">
    <property type="entry name" value="MONOACYLGLYCEROL LIPASE"/>
    <property type="match status" value="1"/>
</dbReference>
<protein>
    <submittedName>
        <fullName evidence="3">Alpha/beta hydrolase</fullName>
    </submittedName>
</protein>
<dbReference type="Proteomes" id="UP001500403">
    <property type="component" value="Unassembled WGS sequence"/>
</dbReference>
<feature type="domain" description="AB hydrolase-1" evidence="2">
    <location>
        <begin position="23"/>
        <end position="263"/>
    </location>
</feature>
<keyword evidence="4" id="KW-1185">Reference proteome</keyword>
<dbReference type="InterPro" id="IPR029058">
    <property type="entry name" value="AB_hydrolase_fold"/>
</dbReference>
<dbReference type="InterPro" id="IPR050266">
    <property type="entry name" value="AB_hydrolase_sf"/>
</dbReference>
<keyword evidence="1 3" id="KW-0378">Hydrolase</keyword>
<dbReference type="InterPro" id="IPR000073">
    <property type="entry name" value="AB_hydrolase_1"/>
</dbReference>
<accession>A0ABP6JEK0</accession>
<dbReference type="GO" id="GO:0016787">
    <property type="term" value="F:hydrolase activity"/>
    <property type="evidence" value="ECO:0007669"/>
    <property type="project" value="UniProtKB-KW"/>
</dbReference>
<evidence type="ECO:0000259" key="2">
    <source>
        <dbReference type="Pfam" id="PF00561"/>
    </source>
</evidence>
<evidence type="ECO:0000313" key="4">
    <source>
        <dbReference type="Proteomes" id="UP001500403"/>
    </source>
</evidence>
<dbReference type="PANTHER" id="PTHR43798:SF31">
    <property type="entry name" value="AB HYDROLASE SUPERFAMILY PROTEIN YCLE"/>
    <property type="match status" value="1"/>
</dbReference>
<dbReference type="Gene3D" id="3.40.50.1820">
    <property type="entry name" value="alpha/beta hydrolase"/>
    <property type="match status" value="1"/>
</dbReference>
<dbReference type="RefSeq" id="WP_344492343.1">
    <property type="nucleotide sequence ID" value="NZ_BAAAUD010000013.1"/>
</dbReference>
<evidence type="ECO:0000313" key="3">
    <source>
        <dbReference type="EMBL" id="GAA2930672.1"/>
    </source>
</evidence>
<gene>
    <name evidence="3" type="ORF">GCM10010446_14270</name>
</gene>
<reference evidence="4" key="1">
    <citation type="journal article" date="2019" name="Int. J. Syst. Evol. Microbiol.">
        <title>The Global Catalogue of Microorganisms (GCM) 10K type strain sequencing project: providing services to taxonomists for standard genome sequencing and annotation.</title>
        <authorList>
            <consortium name="The Broad Institute Genomics Platform"/>
            <consortium name="The Broad Institute Genome Sequencing Center for Infectious Disease"/>
            <person name="Wu L."/>
            <person name="Ma J."/>
        </authorList>
    </citation>
    <scope>NUCLEOTIDE SEQUENCE [LARGE SCALE GENOMIC DNA]</scope>
    <source>
        <strain evidence="4">JCM 9088</strain>
    </source>
</reference>